<evidence type="ECO:0000313" key="1">
    <source>
        <dbReference type="EMBL" id="CAH1276897.1"/>
    </source>
</evidence>
<keyword evidence="2" id="KW-1185">Reference proteome</keyword>
<reference evidence="1" key="1">
    <citation type="submission" date="2022-01" db="EMBL/GenBank/DDBJ databases">
        <authorList>
            <person name="Braso-Vives M."/>
        </authorList>
    </citation>
    <scope>NUCLEOTIDE SEQUENCE</scope>
</reference>
<organism evidence="1 2">
    <name type="scientific">Branchiostoma lanceolatum</name>
    <name type="common">Common lancelet</name>
    <name type="synonym">Amphioxus lanceolatum</name>
    <dbReference type="NCBI Taxonomy" id="7740"/>
    <lineage>
        <taxon>Eukaryota</taxon>
        <taxon>Metazoa</taxon>
        <taxon>Chordata</taxon>
        <taxon>Cephalochordata</taxon>
        <taxon>Leptocardii</taxon>
        <taxon>Amphioxiformes</taxon>
        <taxon>Branchiostomatidae</taxon>
        <taxon>Branchiostoma</taxon>
    </lineage>
</organism>
<dbReference type="AlphaFoldDB" id="A0A8S4MMB4"/>
<sequence>MEGIWEGRREESATTLYCHQLRHSLISQIGYLLAELQANLFACVLSSKTPETSIYYCSWIGCPSAFSSISLNQHYKCTPAWLETRMIAKKKNWGPCAGNSQCM</sequence>
<dbReference type="EMBL" id="CAKMNS010000101">
    <property type="protein sequence ID" value="CAH1276897.1"/>
    <property type="molecule type" value="Genomic_DNA"/>
</dbReference>
<evidence type="ECO:0000313" key="2">
    <source>
        <dbReference type="Proteomes" id="UP000838412"/>
    </source>
</evidence>
<comment type="caution">
    <text evidence="1">The sequence shown here is derived from an EMBL/GenBank/DDBJ whole genome shotgun (WGS) entry which is preliminary data.</text>
</comment>
<protein>
    <submittedName>
        <fullName evidence="1">Hypp9421 protein</fullName>
    </submittedName>
</protein>
<dbReference type="Proteomes" id="UP000838412">
    <property type="component" value="Unassembled WGS sequence"/>
</dbReference>
<accession>A0A8S4MMB4</accession>
<gene>
    <name evidence="1" type="primary">Hypp9421</name>
    <name evidence="1" type="ORF">BLAG_LOCUS25834</name>
</gene>
<proteinExistence type="predicted"/>
<name>A0A8S4MMB4_BRALA</name>